<keyword evidence="16" id="KW-1185">Reference proteome</keyword>
<dbReference type="Proteomes" id="UP000321598">
    <property type="component" value="Unassembled WGS sequence"/>
</dbReference>
<feature type="transmembrane region" description="Helical" evidence="11">
    <location>
        <begin position="128"/>
        <end position="146"/>
    </location>
</feature>
<evidence type="ECO:0000256" key="5">
    <source>
        <dbReference type="ARBA" id="ARBA00022989"/>
    </source>
</evidence>
<protein>
    <recommendedName>
        <fullName evidence="7">Probable poly-beta-1,6-N-acetyl-D-glucosamine export protein</fullName>
    </recommendedName>
    <alternativeName>
        <fullName evidence="9">Biofilm polysaccharide intercellular adhesin export protein</fullName>
    </alternativeName>
    <alternativeName>
        <fullName evidence="8">Intercellular adhesion protein C</fullName>
    </alternativeName>
</protein>
<dbReference type="PANTHER" id="PTHR40074:SF2">
    <property type="entry name" value="O-ACETYLTRANSFERASE WECH"/>
    <property type="match status" value="1"/>
</dbReference>
<proteinExistence type="inferred from homology"/>
<dbReference type="EMBL" id="BKAV01000001">
    <property type="protein sequence ID" value="GEP99095.1"/>
    <property type="molecule type" value="Genomic_DNA"/>
</dbReference>
<feature type="transmembrane region" description="Helical" evidence="11">
    <location>
        <begin position="12"/>
        <end position="34"/>
    </location>
</feature>
<dbReference type="GO" id="GO:0005886">
    <property type="term" value="C:plasma membrane"/>
    <property type="evidence" value="ECO:0007669"/>
    <property type="project" value="UniProtKB-SubCell"/>
</dbReference>
<evidence type="ECO:0000256" key="2">
    <source>
        <dbReference type="ARBA" id="ARBA00007400"/>
    </source>
</evidence>
<evidence type="ECO:0000313" key="16">
    <source>
        <dbReference type="Proteomes" id="UP000321598"/>
    </source>
</evidence>
<evidence type="ECO:0000256" key="1">
    <source>
        <dbReference type="ARBA" id="ARBA00004651"/>
    </source>
</evidence>
<feature type="transmembrane region" description="Helical" evidence="11">
    <location>
        <begin position="54"/>
        <end position="77"/>
    </location>
</feature>
<feature type="transmembrane region" description="Helical" evidence="11">
    <location>
        <begin position="315"/>
        <end position="334"/>
    </location>
</feature>
<keyword evidence="3" id="KW-1003">Cell membrane</keyword>
<evidence type="ECO:0000259" key="12">
    <source>
        <dbReference type="Pfam" id="PF01757"/>
    </source>
</evidence>
<evidence type="ECO:0000256" key="9">
    <source>
        <dbReference type="ARBA" id="ARBA00042839"/>
    </source>
</evidence>
<feature type="transmembrane region" description="Helical" evidence="11">
    <location>
        <begin position="246"/>
        <end position="267"/>
    </location>
</feature>
<accession>A0A380CG45</accession>
<keyword evidence="6 11" id="KW-0472">Membrane</keyword>
<feature type="transmembrane region" description="Helical" evidence="11">
    <location>
        <begin position="222"/>
        <end position="240"/>
    </location>
</feature>
<comment type="similarity">
    <text evidence="2">Belongs to the acyltransferase 3 family.</text>
</comment>
<feature type="domain" description="Acyltransferase 3" evidence="12">
    <location>
        <begin position="11"/>
        <end position="330"/>
    </location>
</feature>
<evidence type="ECO:0000256" key="6">
    <source>
        <dbReference type="ARBA" id="ARBA00023136"/>
    </source>
</evidence>
<keyword evidence="13" id="KW-0012">Acyltransferase</keyword>
<gene>
    <name evidence="14" type="ORF">NCTC12413_01557</name>
    <name evidence="13" type="ORF">SAR03_01330</name>
</gene>
<keyword evidence="13" id="KW-0808">Transferase</keyword>
<keyword evidence="5 11" id="KW-1133">Transmembrane helix</keyword>
<evidence type="ECO:0000256" key="3">
    <source>
        <dbReference type="ARBA" id="ARBA00022475"/>
    </source>
</evidence>
<dbReference type="STRING" id="1212545.SARL_12101"/>
<reference evidence="13 16" key="2">
    <citation type="submission" date="2019-07" db="EMBL/GenBank/DDBJ databases">
        <title>Whole genome shotgun sequence of Staphylococcus arlettae NBRC 109765.</title>
        <authorList>
            <person name="Hosoyama A."/>
            <person name="Uohara A."/>
            <person name="Ohji S."/>
            <person name="Ichikawa N."/>
        </authorList>
    </citation>
    <scope>NUCLEOTIDE SEQUENCE [LARGE SCALE GENOMIC DNA]</scope>
    <source>
        <strain evidence="13 16">NBRC 109765</strain>
    </source>
</reference>
<dbReference type="EMBL" id="UGZE01000001">
    <property type="protein sequence ID" value="SUJ19954.1"/>
    <property type="molecule type" value="Genomic_DNA"/>
</dbReference>
<dbReference type="Pfam" id="PF01757">
    <property type="entry name" value="Acyl_transf_3"/>
    <property type="match status" value="1"/>
</dbReference>
<keyword evidence="4 11" id="KW-0812">Transmembrane</keyword>
<dbReference type="InterPro" id="IPR002656">
    <property type="entry name" value="Acyl_transf_3_dom"/>
</dbReference>
<evidence type="ECO:0000313" key="13">
    <source>
        <dbReference type="EMBL" id="GEP99095.1"/>
    </source>
</evidence>
<evidence type="ECO:0000256" key="11">
    <source>
        <dbReference type="SAM" id="Phobius"/>
    </source>
</evidence>
<comment type="subcellular location">
    <subcellularLocation>
        <location evidence="1">Cell membrane</location>
        <topology evidence="1">Multi-pass membrane protein</topology>
    </subcellularLocation>
</comment>
<evidence type="ECO:0000313" key="14">
    <source>
        <dbReference type="EMBL" id="SUJ19954.1"/>
    </source>
</evidence>
<evidence type="ECO:0000256" key="4">
    <source>
        <dbReference type="ARBA" id="ARBA00022692"/>
    </source>
</evidence>
<feature type="transmembrane region" description="Helical" evidence="11">
    <location>
        <begin position="192"/>
        <end position="210"/>
    </location>
</feature>
<dbReference type="GO" id="GO:0009246">
    <property type="term" value="P:enterobacterial common antigen biosynthetic process"/>
    <property type="evidence" value="ECO:0007669"/>
    <property type="project" value="TreeGrafter"/>
</dbReference>
<dbReference type="AlphaFoldDB" id="A0A380CG45"/>
<evidence type="ECO:0000256" key="7">
    <source>
        <dbReference type="ARBA" id="ARBA00041028"/>
    </source>
</evidence>
<reference evidence="14 15" key="1">
    <citation type="submission" date="2018-06" db="EMBL/GenBank/DDBJ databases">
        <authorList>
            <consortium name="Pathogen Informatics"/>
            <person name="Doyle S."/>
        </authorList>
    </citation>
    <scope>NUCLEOTIDE SEQUENCE [LARGE SCALE GENOMIC DNA]</scope>
    <source>
        <strain evidence="14 15">NCTC12413</strain>
    </source>
</reference>
<sequence length="372" mass="43102">MAYNMKYYDEIPVIRAVAAMLVVAIHTVNSIAYSASTGGFTSEPLGYINQLARLGTPVFAVISGFLLTISVVNRGFSMSHFAKSRFTKILIPYIIWSIFYLLYRAFYLHNLEPDGELVNYFVYGKANFHLYFILTVIQFYVLFPFIHRFKKGWPLIVAFLILTVINVLWIKVQPVSLGIESLDRFVNDKMFILNWISFFMFGIVYAKFYDEIKALIFKYQKVLWVIIFILFVDLFVSIDLENLHSSAHISNLIYIPFFIVFLNYLYVWIKQDKILLKTFTLIGNYSMGIYLVHYVGIQFMKRLPVINEIAPQSKFVFIFIGAVALSVGMVWVIGKLPYGNYIVPIPKKKVTQPTQEVPKKSRIDPQFSNMNS</sequence>
<evidence type="ECO:0000256" key="10">
    <source>
        <dbReference type="SAM" id="MobiDB-lite"/>
    </source>
</evidence>
<feature type="transmembrane region" description="Helical" evidence="11">
    <location>
        <begin position="153"/>
        <end position="172"/>
    </location>
</feature>
<dbReference type="Proteomes" id="UP000254956">
    <property type="component" value="Unassembled WGS sequence"/>
</dbReference>
<dbReference type="GO" id="GO:0016413">
    <property type="term" value="F:O-acetyltransferase activity"/>
    <property type="evidence" value="ECO:0007669"/>
    <property type="project" value="TreeGrafter"/>
</dbReference>
<feature type="region of interest" description="Disordered" evidence="10">
    <location>
        <begin position="353"/>
        <end position="372"/>
    </location>
</feature>
<name>A0A380CG45_9STAP</name>
<evidence type="ECO:0000313" key="15">
    <source>
        <dbReference type="Proteomes" id="UP000254956"/>
    </source>
</evidence>
<feature type="transmembrane region" description="Helical" evidence="11">
    <location>
        <begin position="89"/>
        <end position="108"/>
    </location>
</feature>
<feature type="transmembrane region" description="Helical" evidence="11">
    <location>
        <begin position="274"/>
        <end position="295"/>
    </location>
</feature>
<dbReference type="PANTHER" id="PTHR40074">
    <property type="entry name" value="O-ACETYLTRANSFERASE WECH"/>
    <property type="match status" value="1"/>
</dbReference>
<organism evidence="14 15">
    <name type="scientific">Staphylococcus arlettae</name>
    <dbReference type="NCBI Taxonomy" id="29378"/>
    <lineage>
        <taxon>Bacteria</taxon>
        <taxon>Bacillati</taxon>
        <taxon>Bacillota</taxon>
        <taxon>Bacilli</taxon>
        <taxon>Bacillales</taxon>
        <taxon>Staphylococcaceae</taxon>
        <taxon>Staphylococcus</taxon>
    </lineage>
</organism>
<evidence type="ECO:0000256" key="8">
    <source>
        <dbReference type="ARBA" id="ARBA00042402"/>
    </source>
</evidence>